<dbReference type="Gene3D" id="3.10.129.10">
    <property type="entry name" value="Hotdog Thioesterase"/>
    <property type="match status" value="1"/>
</dbReference>
<dbReference type="Proteomes" id="UP000700596">
    <property type="component" value="Unassembled WGS sequence"/>
</dbReference>
<dbReference type="AlphaFoldDB" id="A0A9P9DL29"/>
<dbReference type="GO" id="GO:0019171">
    <property type="term" value="F:(3R)-hydroxyacyl-[acyl-carrier-protein] dehydratase activity"/>
    <property type="evidence" value="ECO:0007669"/>
    <property type="project" value="TreeGrafter"/>
</dbReference>
<dbReference type="EMBL" id="JAGMWT010000009">
    <property type="protein sequence ID" value="KAH7122685.1"/>
    <property type="molecule type" value="Genomic_DNA"/>
</dbReference>
<accession>A0A9P9DL29</accession>
<dbReference type="InterPro" id="IPR052741">
    <property type="entry name" value="Mitochondrial_HTD2"/>
</dbReference>
<dbReference type="PANTHER" id="PTHR28152">
    <property type="entry name" value="HYDROXYACYL-THIOESTER DEHYDRATASE TYPE 2, MITOCHONDRIAL"/>
    <property type="match status" value="1"/>
</dbReference>
<organism evidence="1 2">
    <name type="scientific">Dendryphion nanum</name>
    <dbReference type="NCBI Taxonomy" id="256645"/>
    <lineage>
        <taxon>Eukaryota</taxon>
        <taxon>Fungi</taxon>
        <taxon>Dikarya</taxon>
        <taxon>Ascomycota</taxon>
        <taxon>Pezizomycotina</taxon>
        <taxon>Dothideomycetes</taxon>
        <taxon>Pleosporomycetidae</taxon>
        <taxon>Pleosporales</taxon>
        <taxon>Torulaceae</taxon>
        <taxon>Dendryphion</taxon>
    </lineage>
</organism>
<dbReference type="SUPFAM" id="SSF54637">
    <property type="entry name" value="Thioesterase/thiol ester dehydrase-isomerase"/>
    <property type="match status" value="1"/>
</dbReference>
<evidence type="ECO:0000313" key="2">
    <source>
        <dbReference type="Proteomes" id="UP000700596"/>
    </source>
</evidence>
<evidence type="ECO:0000313" key="1">
    <source>
        <dbReference type="EMBL" id="KAH7122685.1"/>
    </source>
</evidence>
<dbReference type="PANTHER" id="PTHR28152:SF1">
    <property type="entry name" value="HYDROXYACYL-THIOESTER DEHYDRATASE TYPE 2, MITOCHONDRIAL"/>
    <property type="match status" value="1"/>
</dbReference>
<comment type="caution">
    <text evidence="1">The sequence shown here is derived from an EMBL/GenBank/DDBJ whole genome shotgun (WGS) entry which is preliminary data.</text>
</comment>
<gene>
    <name evidence="1" type="ORF">B0J11DRAFT_345492</name>
</gene>
<dbReference type="GO" id="GO:0005739">
    <property type="term" value="C:mitochondrion"/>
    <property type="evidence" value="ECO:0007669"/>
    <property type="project" value="TreeGrafter"/>
</dbReference>
<sequence>MVPYMRLTRTITNLLKRRFPAYRLCRRHVSSASNDEPSWFHDMREEMLKRRLPALHDQYSQAHNTILSKTLSPFLPRDTPDFAVSRALGSHLTYFNHSNIHTDKLLSDGTDALHSPGDPFNRRLWAGGNISVIPNQWFMEGLNSWGNTPADVVCYEKIKDVRLRGSGDNERVQVDIARNIGTLLPGRPKQNLVKESKWFRKIATEQRQLVFFKSRNKAEREQFEAGNFIPVKYLPSRHEPEFSHSLTPTPALLFRFSALTFNAHAIHLDRDHTRNVEGHRALLVHGPLSLSLLLAHTSGYLKSLPGREYVVESIDYRHLAPLYCNEPMRLCGRETTDQSKKEERTYDVWIEGPTGGIAVTGTVRAIPYPKETGTPKEPKSDTRKEHDWWGSISHSTHEPNASAVSSTPLTRLTAEEARRILNPETSPTGEALTRKEKRRIRARAHGIPIIRRSVSSMQSTYPEHYSHFTSIPNPTTSQILTSDPTTFTTLEPTLSPYQYELAARSAQKFHYVPQHHGARDTLCADTGRRRTMASTA</sequence>
<dbReference type="OrthoDB" id="3257538at2759"/>
<keyword evidence="2" id="KW-1185">Reference proteome</keyword>
<proteinExistence type="predicted"/>
<dbReference type="InterPro" id="IPR029069">
    <property type="entry name" value="HotDog_dom_sf"/>
</dbReference>
<name>A0A9P9DL29_9PLEO</name>
<protein>
    <submittedName>
        <fullName evidence="1">Uncharacterized protein</fullName>
    </submittedName>
</protein>
<reference evidence="1" key="1">
    <citation type="journal article" date="2021" name="Nat. Commun.">
        <title>Genetic determinants of endophytism in the Arabidopsis root mycobiome.</title>
        <authorList>
            <person name="Mesny F."/>
            <person name="Miyauchi S."/>
            <person name="Thiergart T."/>
            <person name="Pickel B."/>
            <person name="Atanasova L."/>
            <person name="Karlsson M."/>
            <person name="Huettel B."/>
            <person name="Barry K.W."/>
            <person name="Haridas S."/>
            <person name="Chen C."/>
            <person name="Bauer D."/>
            <person name="Andreopoulos W."/>
            <person name="Pangilinan J."/>
            <person name="LaButti K."/>
            <person name="Riley R."/>
            <person name="Lipzen A."/>
            <person name="Clum A."/>
            <person name="Drula E."/>
            <person name="Henrissat B."/>
            <person name="Kohler A."/>
            <person name="Grigoriev I.V."/>
            <person name="Martin F.M."/>
            <person name="Hacquard S."/>
        </authorList>
    </citation>
    <scope>NUCLEOTIDE SEQUENCE</scope>
    <source>
        <strain evidence="1">MPI-CAGE-CH-0243</strain>
    </source>
</reference>